<evidence type="ECO:0000313" key="3">
    <source>
        <dbReference type="Proteomes" id="UP000199161"/>
    </source>
</evidence>
<evidence type="ECO:0000313" key="2">
    <source>
        <dbReference type="EMBL" id="SFB71046.1"/>
    </source>
</evidence>
<dbReference type="AlphaFoldDB" id="A0A1I1D9N8"/>
<gene>
    <name evidence="2" type="ORF">SAMN05444422_101382</name>
</gene>
<dbReference type="Gene3D" id="2.30.30.240">
    <property type="entry name" value="PRC-barrel domain"/>
    <property type="match status" value="1"/>
</dbReference>
<dbReference type="EMBL" id="FOKW01000001">
    <property type="protein sequence ID" value="SFB71046.1"/>
    <property type="molecule type" value="Genomic_DNA"/>
</dbReference>
<proteinExistence type="predicted"/>
<organism evidence="2 3">
    <name type="scientific">Natronobacterium haloterrestre</name>
    <name type="common">Halobiforma haloterrestris</name>
    <dbReference type="NCBI Taxonomy" id="148448"/>
    <lineage>
        <taxon>Archaea</taxon>
        <taxon>Methanobacteriati</taxon>
        <taxon>Methanobacteriota</taxon>
        <taxon>Stenosarchaea group</taxon>
        <taxon>Halobacteria</taxon>
        <taxon>Halobacteriales</taxon>
        <taxon>Natrialbaceae</taxon>
        <taxon>Natronobacterium</taxon>
    </lineage>
</organism>
<name>A0A1I1D9N8_NATHA</name>
<dbReference type="GeneID" id="30919659"/>
<dbReference type="PANTHER" id="PTHR38137">
    <property type="entry name" value="PRC-BARREL DOMAIN PROTEIN"/>
    <property type="match status" value="1"/>
</dbReference>
<dbReference type="Pfam" id="PF05239">
    <property type="entry name" value="PRC"/>
    <property type="match status" value="1"/>
</dbReference>
<dbReference type="InterPro" id="IPR027275">
    <property type="entry name" value="PRC-brl_dom"/>
</dbReference>
<reference evidence="3" key="1">
    <citation type="submission" date="2016-10" db="EMBL/GenBank/DDBJ databases">
        <authorList>
            <person name="Varghese N."/>
            <person name="Submissions S."/>
        </authorList>
    </citation>
    <scope>NUCLEOTIDE SEQUENCE [LARGE SCALE GENOMIC DNA]</scope>
    <source>
        <strain evidence="3">DSM 13078</strain>
    </source>
</reference>
<protein>
    <submittedName>
        <fullName evidence="2">Sporulation protein YlmC, PRC-barrel domain family</fullName>
    </submittedName>
</protein>
<keyword evidence="3" id="KW-1185">Reference proteome</keyword>
<accession>A0A1I1D9N8</accession>
<dbReference type="RefSeq" id="WP_007142380.1">
    <property type="nucleotide sequence ID" value="NZ_FOKW01000001.1"/>
</dbReference>
<dbReference type="InterPro" id="IPR011033">
    <property type="entry name" value="PRC_barrel-like_sf"/>
</dbReference>
<evidence type="ECO:0000259" key="1">
    <source>
        <dbReference type="Pfam" id="PF05239"/>
    </source>
</evidence>
<dbReference type="OrthoDB" id="85079at2157"/>
<dbReference type="SUPFAM" id="SSF50346">
    <property type="entry name" value="PRC-barrel domain"/>
    <property type="match status" value="1"/>
</dbReference>
<feature type="domain" description="PRC-barrel" evidence="1">
    <location>
        <begin position="3"/>
        <end position="80"/>
    </location>
</feature>
<dbReference type="Proteomes" id="UP000199161">
    <property type="component" value="Unassembled WGS sequence"/>
</dbReference>
<dbReference type="PANTHER" id="PTHR38137:SF2">
    <property type="entry name" value="PRC-BARREL DOMAIN-CONTAINING PROTEIN"/>
    <property type="match status" value="1"/>
</dbReference>
<sequence length="81" mass="8978">MSDILAENLSGKAVMGSDGTELGLLYNITMDLKSGKLHDLVIDPDEELPTRSVDFDVDEDGRFLVPVNRVQAVKDYIVVKR</sequence>